<feature type="transmembrane region" description="Helical" evidence="9">
    <location>
        <begin position="47"/>
        <end position="64"/>
    </location>
</feature>
<evidence type="ECO:0000256" key="3">
    <source>
        <dbReference type="ARBA" id="ARBA00022475"/>
    </source>
</evidence>
<name>A0A085TRR4_9RHOB</name>
<protein>
    <recommendedName>
        <fullName evidence="9">TRAP transporter small permease protein</fullName>
    </recommendedName>
</protein>
<feature type="domain" description="Tripartite ATP-independent periplasmic transporters DctQ component" evidence="10">
    <location>
        <begin position="23"/>
        <end position="152"/>
    </location>
</feature>
<keyword evidence="6 9" id="KW-1133">Transmembrane helix</keyword>
<dbReference type="STRING" id="1317124.DW2_18234"/>
<keyword evidence="3" id="KW-1003">Cell membrane</keyword>
<reference evidence="12" key="1">
    <citation type="submission" date="2013-04" db="EMBL/GenBank/DDBJ databases">
        <title>Thioclava sp. 13D2W-2 Genome Sequencing.</title>
        <authorList>
            <person name="Lai Q."/>
            <person name="Li G."/>
            <person name="Shao Z."/>
        </authorList>
    </citation>
    <scope>NUCLEOTIDE SEQUENCE [LARGE SCALE GENOMIC DNA]</scope>
    <source>
        <strain evidence="12">13D2W-2</strain>
    </source>
</reference>
<feature type="transmembrane region" description="Helical" evidence="9">
    <location>
        <begin position="85"/>
        <end position="107"/>
    </location>
</feature>
<dbReference type="eggNOG" id="COG3090">
    <property type="taxonomic scope" value="Bacteria"/>
</dbReference>
<proteinExistence type="inferred from homology"/>
<keyword evidence="5 9" id="KW-0812">Transmembrane</keyword>
<evidence type="ECO:0000313" key="12">
    <source>
        <dbReference type="Proteomes" id="UP000028607"/>
    </source>
</evidence>
<evidence type="ECO:0000256" key="2">
    <source>
        <dbReference type="ARBA" id="ARBA00022448"/>
    </source>
</evidence>
<organism evidence="11 12">
    <name type="scientific">Thioclava atlantica</name>
    <dbReference type="NCBI Taxonomy" id="1317124"/>
    <lineage>
        <taxon>Bacteria</taxon>
        <taxon>Pseudomonadati</taxon>
        <taxon>Pseudomonadota</taxon>
        <taxon>Alphaproteobacteria</taxon>
        <taxon>Rhodobacterales</taxon>
        <taxon>Paracoccaceae</taxon>
        <taxon>Thioclava</taxon>
    </lineage>
</organism>
<dbReference type="InterPro" id="IPR007387">
    <property type="entry name" value="TRAP_DctQ"/>
</dbReference>
<evidence type="ECO:0000256" key="8">
    <source>
        <dbReference type="ARBA" id="ARBA00038436"/>
    </source>
</evidence>
<dbReference type="AlphaFoldDB" id="A0A085TRR4"/>
<dbReference type="InterPro" id="IPR055348">
    <property type="entry name" value="DctQ"/>
</dbReference>
<dbReference type="GO" id="GO:0022857">
    <property type="term" value="F:transmembrane transporter activity"/>
    <property type="evidence" value="ECO:0007669"/>
    <property type="project" value="UniProtKB-UniRule"/>
</dbReference>
<dbReference type="GO" id="GO:0005886">
    <property type="term" value="C:plasma membrane"/>
    <property type="evidence" value="ECO:0007669"/>
    <property type="project" value="UniProtKB-SubCell"/>
</dbReference>
<keyword evidence="2 9" id="KW-0813">Transport</keyword>
<dbReference type="PANTHER" id="PTHR35011">
    <property type="entry name" value="2,3-DIKETO-L-GULONATE TRAP TRANSPORTER SMALL PERMEASE PROTEIN YIAM"/>
    <property type="match status" value="1"/>
</dbReference>
<dbReference type="GO" id="GO:0015740">
    <property type="term" value="P:C4-dicarboxylate transport"/>
    <property type="evidence" value="ECO:0007669"/>
    <property type="project" value="TreeGrafter"/>
</dbReference>
<feature type="transmembrane region" description="Helical" evidence="9">
    <location>
        <begin position="12"/>
        <end position="35"/>
    </location>
</feature>
<evidence type="ECO:0000259" key="10">
    <source>
        <dbReference type="Pfam" id="PF04290"/>
    </source>
</evidence>
<evidence type="ECO:0000256" key="1">
    <source>
        <dbReference type="ARBA" id="ARBA00004429"/>
    </source>
</evidence>
<dbReference type="PATRIC" id="fig|1317124.6.peg.3666"/>
<dbReference type="EMBL" id="AQRC01000021">
    <property type="protein sequence ID" value="KFE33411.1"/>
    <property type="molecule type" value="Genomic_DNA"/>
</dbReference>
<evidence type="ECO:0000256" key="9">
    <source>
        <dbReference type="RuleBase" id="RU369079"/>
    </source>
</evidence>
<sequence length="178" mass="20007">MRRLVDLIYRALDILLGLLLSGMALMVFLNVILRYAFDSGIAVSEELSRFFFVWLTFIGAVVAHHHHMHMGMETVVAACGRRARMVLMGLSDLVIIGCSVVLFWGTWKQLPLNMSMTAPVTMTPMGWVYGTGLFTATGIILITLERLFRLLTGRLTEEELARFVGEFHDADKIEGHMS</sequence>
<dbReference type="Proteomes" id="UP000028607">
    <property type="component" value="Unassembled WGS sequence"/>
</dbReference>
<evidence type="ECO:0000256" key="5">
    <source>
        <dbReference type="ARBA" id="ARBA00022692"/>
    </source>
</evidence>
<keyword evidence="12" id="KW-1185">Reference proteome</keyword>
<dbReference type="OrthoDB" id="4964541at2"/>
<evidence type="ECO:0000256" key="6">
    <source>
        <dbReference type="ARBA" id="ARBA00022989"/>
    </source>
</evidence>
<comment type="subcellular location">
    <subcellularLocation>
        <location evidence="1 9">Cell inner membrane</location>
        <topology evidence="1 9">Multi-pass membrane protein</topology>
    </subcellularLocation>
</comment>
<evidence type="ECO:0000313" key="11">
    <source>
        <dbReference type="EMBL" id="KFE33411.1"/>
    </source>
</evidence>
<comment type="subunit">
    <text evidence="9">The complex comprises the extracytoplasmic solute receptor protein and the two transmembrane proteins.</text>
</comment>
<keyword evidence="7 9" id="KW-0472">Membrane</keyword>
<dbReference type="RefSeq" id="WP_038148754.1">
    <property type="nucleotide sequence ID" value="NZ_AQRC01000021.1"/>
</dbReference>
<dbReference type="Pfam" id="PF04290">
    <property type="entry name" value="DctQ"/>
    <property type="match status" value="1"/>
</dbReference>
<comment type="caution">
    <text evidence="11">The sequence shown here is derived from an EMBL/GenBank/DDBJ whole genome shotgun (WGS) entry which is preliminary data.</text>
</comment>
<evidence type="ECO:0000256" key="4">
    <source>
        <dbReference type="ARBA" id="ARBA00022519"/>
    </source>
</evidence>
<reference evidence="11 12" key="2">
    <citation type="journal article" date="2015" name="Antonie Van Leeuwenhoek">
        <title>Thioclava indica sp. nov., isolated from surface seawater of the Indian Ocean.</title>
        <authorList>
            <person name="Liu Y."/>
            <person name="Lai Q."/>
            <person name="Du J."/>
            <person name="Xu H."/>
            <person name="Jiang L."/>
            <person name="Shao Z."/>
        </authorList>
    </citation>
    <scope>NUCLEOTIDE SEQUENCE [LARGE SCALE GENOMIC DNA]</scope>
    <source>
        <strain evidence="11 12">13D2W-2</strain>
    </source>
</reference>
<evidence type="ECO:0000256" key="7">
    <source>
        <dbReference type="ARBA" id="ARBA00023136"/>
    </source>
</evidence>
<feature type="transmembrane region" description="Helical" evidence="9">
    <location>
        <begin position="127"/>
        <end position="144"/>
    </location>
</feature>
<accession>A0A085TRR4</accession>
<comment type="function">
    <text evidence="9">Part of the tripartite ATP-independent periplasmic (TRAP) transport system.</text>
</comment>
<gene>
    <name evidence="11" type="ORF">DW2_18234</name>
</gene>
<comment type="similarity">
    <text evidence="8 9">Belongs to the TRAP transporter small permease family.</text>
</comment>
<dbReference type="PANTHER" id="PTHR35011:SF2">
    <property type="entry name" value="2,3-DIKETO-L-GULONATE TRAP TRANSPORTER SMALL PERMEASE PROTEIN YIAM"/>
    <property type="match status" value="1"/>
</dbReference>
<keyword evidence="4 9" id="KW-0997">Cell inner membrane</keyword>